<dbReference type="EMBL" id="HG792015">
    <property type="protein sequence ID" value="CDM29012.1"/>
    <property type="molecule type" value="Genomic_DNA"/>
</dbReference>
<proteinExistence type="predicted"/>
<dbReference type="AlphaFoldDB" id="W6QHB7"/>
<protein>
    <submittedName>
        <fullName evidence="2">Genomic scaffold, ProqFM164S01</fullName>
    </submittedName>
</protein>
<evidence type="ECO:0000256" key="1">
    <source>
        <dbReference type="SAM" id="MobiDB-lite"/>
    </source>
</evidence>
<name>W6QHB7_PENRF</name>
<sequence>MDASGFNATSWLPRRENGSSGRLNGSLAEAILQHMHIRSEGSIKYVASWSPPASMGC</sequence>
<evidence type="ECO:0000313" key="3">
    <source>
        <dbReference type="Proteomes" id="UP000030686"/>
    </source>
</evidence>
<reference evidence="2" key="1">
    <citation type="journal article" date="2014" name="Nat. Commun.">
        <title>Multiple recent horizontal transfers of a large genomic region in cheese making fungi.</title>
        <authorList>
            <person name="Cheeseman K."/>
            <person name="Ropars J."/>
            <person name="Renault P."/>
            <person name="Dupont J."/>
            <person name="Gouzy J."/>
            <person name="Branca A."/>
            <person name="Abraham A.L."/>
            <person name="Ceppi M."/>
            <person name="Conseiller E."/>
            <person name="Debuchy R."/>
            <person name="Malagnac F."/>
            <person name="Goarin A."/>
            <person name="Silar P."/>
            <person name="Lacoste S."/>
            <person name="Sallet E."/>
            <person name="Bensimon A."/>
            <person name="Giraud T."/>
            <person name="Brygoo Y."/>
        </authorList>
    </citation>
    <scope>NUCLEOTIDE SEQUENCE [LARGE SCALE GENOMIC DNA]</scope>
    <source>
        <strain evidence="2">FM164</strain>
    </source>
</reference>
<accession>W6QHB7</accession>
<evidence type="ECO:0000313" key="2">
    <source>
        <dbReference type="EMBL" id="CDM29012.1"/>
    </source>
</evidence>
<keyword evidence="3" id="KW-1185">Reference proteome</keyword>
<gene>
    <name evidence="2" type="ORF">PROQFM164_S01g002823</name>
</gene>
<organism evidence="2 3">
    <name type="scientific">Penicillium roqueforti (strain FM164)</name>
    <dbReference type="NCBI Taxonomy" id="1365484"/>
    <lineage>
        <taxon>Eukaryota</taxon>
        <taxon>Fungi</taxon>
        <taxon>Dikarya</taxon>
        <taxon>Ascomycota</taxon>
        <taxon>Pezizomycotina</taxon>
        <taxon>Eurotiomycetes</taxon>
        <taxon>Eurotiomycetidae</taxon>
        <taxon>Eurotiales</taxon>
        <taxon>Aspergillaceae</taxon>
        <taxon>Penicillium</taxon>
    </lineage>
</organism>
<dbReference type="Proteomes" id="UP000030686">
    <property type="component" value="Unassembled WGS sequence"/>
</dbReference>
<feature type="region of interest" description="Disordered" evidence="1">
    <location>
        <begin position="1"/>
        <end position="23"/>
    </location>
</feature>
<feature type="compositionally biased region" description="Polar residues" evidence="1">
    <location>
        <begin position="1"/>
        <end position="10"/>
    </location>
</feature>